<reference evidence="1 2" key="1">
    <citation type="submission" date="2019-01" db="EMBL/GenBank/DDBJ databases">
        <title>Sinorhodobacter populi sp. nov. isolated from the symptomatic bark tissue of Populus euramericana canker.</title>
        <authorList>
            <person name="Xu G."/>
        </authorList>
    </citation>
    <scope>NUCLEOTIDE SEQUENCE [LARGE SCALE GENOMIC DNA]</scope>
    <source>
        <strain evidence="1 2">CGMCC 1.12963</strain>
    </source>
</reference>
<protein>
    <submittedName>
        <fullName evidence="1">Uncharacterized protein</fullName>
    </submittedName>
</protein>
<gene>
    <name evidence="1" type="ORF">EOW66_02205</name>
</gene>
<name>A0A443M0C3_9RHOB</name>
<dbReference type="RefSeq" id="WP_128154472.1">
    <property type="nucleotide sequence ID" value="NZ_JBHSOM010000007.1"/>
</dbReference>
<dbReference type="EMBL" id="SAVA01000001">
    <property type="protein sequence ID" value="RWR54898.1"/>
    <property type="molecule type" value="Genomic_DNA"/>
</dbReference>
<proteinExistence type="predicted"/>
<reference evidence="2" key="2">
    <citation type="submission" date="2019-01" db="EMBL/GenBank/DDBJ databases">
        <title>Sinorhodobacter populi sp. nov. isolated from the symptomatic bark tissue of Populus euramericana canker.</title>
        <authorList>
            <person name="Li Y."/>
        </authorList>
    </citation>
    <scope>NUCLEOTIDE SEQUENCE [LARGE SCALE GENOMIC DNA]</scope>
    <source>
        <strain evidence="2">CGMCC 1.12963</strain>
    </source>
</reference>
<dbReference type="Proteomes" id="UP000288071">
    <property type="component" value="Unassembled WGS sequence"/>
</dbReference>
<organism evidence="1 2">
    <name type="scientific">Paenirhodobacter huangdaonensis</name>
    <dbReference type="NCBI Taxonomy" id="2501515"/>
    <lineage>
        <taxon>Bacteria</taxon>
        <taxon>Pseudomonadati</taxon>
        <taxon>Pseudomonadota</taxon>
        <taxon>Alphaproteobacteria</taxon>
        <taxon>Rhodobacterales</taxon>
        <taxon>Rhodobacter group</taxon>
        <taxon>Paenirhodobacter</taxon>
    </lineage>
</organism>
<evidence type="ECO:0000313" key="2">
    <source>
        <dbReference type="Proteomes" id="UP000288071"/>
    </source>
</evidence>
<dbReference type="AlphaFoldDB" id="A0A443M0C3"/>
<keyword evidence="2" id="KW-1185">Reference proteome</keyword>
<sequence>MSWVHIADAARVLISEADDRLAAAVGTLRDAGAHESAEALTVERQRLEIWTQDGGFLDCMAADD</sequence>
<accession>A0A443M0C3</accession>
<evidence type="ECO:0000313" key="1">
    <source>
        <dbReference type="EMBL" id="RWR54898.1"/>
    </source>
</evidence>
<comment type="caution">
    <text evidence="1">The sequence shown here is derived from an EMBL/GenBank/DDBJ whole genome shotgun (WGS) entry which is preliminary data.</text>
</comment>